<keyword evidence="3" id="KW-1185">Reference proteome</keyword>
<reference evidence="2 3" key="1">
    <citation type="journal article" date="2019" name="Mol. Plant Pathol.">
        <title>Genome sequencing of oomycete isolates from Chile supports the New Zealand origin of Phytophthora kernoviae and makes available the first Nothophytophthora sp. genome.</title>
        <authorList>
            <person name="Studholme D.J."/>
            <person name="Panda P."/>
            <person name="Sanfuentes Von Stowasser E."/>
            <person name="Gonzalez M."/>
            <person name="Hill R."/>
            <person name="Sambles C."/>
            <person name="Grant M."/>
            <person name="Williams N.M."/>
            <person name="McDougal R.L."/>
        </authorList>
    </citation>
    <scope>NUCLEOTIDE SEQUENCE [LARGE SCALE GENOMIC DNA]</scope>
    <source>
        <strain evidence="2">Chile4</strain>
    </source>
</reference>
<accession>A0A3R7KPB7</accession>
<feature type="non-terminal residue" evidence="2">
    <location>
        <position position="1"/>
    </location>
</feature>
<gene>
    <name evidence="2" type="ORF">BBO99_00009333</name>
</gene>
<feature type="domain" description="Purple acid phosphatase C-terminal" evidence="1">
    <location>
        <begin position="2"/>
        <end position="52"/>
    </location>
</feature>
<dbReference type="AlphaFoldDB" id="A0A3R7KPB7"/>
<comment type="caution">
    <text evidence="2">The sequence shown here is derived from an EMBL/GenBank/DDBJ whole genome shotgun (WGS) entry which is preliminary data.</text>
</comment>
<evidence type="ECO:0000313" key="2">
    <source>
        <dbReference type="EMBL" id="RLN73566.1"/>
    </source>
</evidence>
<proteinExistence type="predicted"/>
<dbReference type="EMBL" id="MBDN02000718">
    <property type="protein sequence ID" value="RLN73566.1"/>
    <property type="molecule type" value="Genomic_DNA"/>
</dbReference>
<dbReference type="STRING" id="325452.A0A3R7KPB7"/>
<sequence length="59" mass="6534">GGPEGLYQYKDPPSPDWLVQMDNTHYSITKLSVTPTNLTLTMVESATGIAYDVFSIIKE</sequence>
<dbReference type="Proteomes" id="UP000285624">
    <property type="component" value="Unassembled WGS sequence"/>
</dbReference>
<evidence type="ECO:0000313" key="3">
    <source>
        <dbReference type="Proteomes" id="UP000285624"/>
    </source>
</evidence>
<dbReference type="Pfam" id="PF14008">
    <property type="entry name" value="Metallophos_C"/>
    <property type="match status" value="1"/>
</dbReference>
<evidence type="ECO:0000259" key="1">
    <source>
        <dbReference type="Pfam" id="PF14008"/>
    </source>
</evidence>
<organism evidence="2 3">
    <name type="scientific">Phytophthora kernoviae</name>
    <dbReference type="NCBI Taxonomy" id="325452"/>
    <lineage>
        <taxon>Eukaryota</taxon>
        <taxon>Sar</taxon>
        <taxon>Stramenopiles</taxon>
        <taxon>Oomycota</taxon>
        <taxon>Peronosporomycetes</taxon>
        <taxon>Peronosporales</taxon>
        <taxon>Peronosporaceae</taxon>
        <taxon>Phytophthora</taxon>
    </lineage>
</organism>
<name>A0A3R7KPB7_9STRA</name>
<dbReference type="InterPro" id="IPR025733">
    <property type="entry name" value="PAPs_C"/>
</dbReference>
<protein>
    <recommendedName>
        <fullName evidence="1">Purple acid phosphatase C-terminal domain-containing protein</fullName>
    </recommendedName>
</protein>